<evidence type="ECO:0000313" key="1">
    <source>
        <dbReference type="EMBL" id="KAH7929145.1"/>
    </source>
</evidence>
<sequence>MPNPTGQNQWGKKEYPPDDELRAAFAQYSRENNGSGLSADDQMARLNKEFNLDIKRRKLFTLRKQLGVESVRKPANSSPQERMQAVIDIKKDDLSGKWGVAQVRQRLANQGKLLKRDDVRQILHDHYDVEFDKRFVGSKDAIDRVPLDCLGTWHEQHADGHEKLAEQAIRMGGDVSLPIYAFKDKYSTFVPYMRVLPNVRLSNVIGHVFLDLVETYGVPIQLTTDKGSEIGDMVRCHERLRLDAAPEYTLDKWPAAVQVQSKHNTPIEGFWRWKRAGEGHSIREAIFIGKDNGLFNPNSPLHVNVFNWLWPPLVQERLDEFREYWNNHRLSTQKKKLLPTGTSPRQLWLAPESARATARDCSIAVDMRLVQQLREALGGREARDLAFRFVDAEFEAMADEALGGLEFPDITLSSAWDVFVAIVDTLSRSE</sequence>
<protein>
    <submittedName>
        <fullName evidence="1">Uncharacterized protein</fullName>
    </submittedName>
</protein>
<dbReference type="EMBL" id="MU266344">
    <property type="protein sequence ID" value="KAH7929145.1"/>
    <property type="molecule type" value="Genomic_DNA"/>
</dbReference>
<gene>
    <name evidence="1" type="ORF">BV22DRAFT_1029764</name>
</gene>
<organism evidence="1 2">
    <name type="scientific">Leucogyrophana mollusca</name>
    <dbReference type="NCBI Taxonomy" id="85980"/>
    <lineage>
        <taxon>Eukaryota</taxon>
        <taxon>Fungi</taxon>
        <taxon>Dikarya</taxon>
        <taxon>Basidiomycota</taxon>
        <taxon>Agaricomycotina</taxon>
        <taxon>Agaricomycetes</taxon>
        <taxon>Agaricomycetidae</taxon>
        <taxon>Boletales</taxon>
        <taxon>Boletales incertae sedis</taxon>
        <taxon>Leucogyrophana</taxon>
    </lineage>
</organism>
<evidence type="ECO:0000313" key="2">
    <source>
        <dbReference type="Proteomes" id="UP000790709"/>
    </source>
</evidence>
<proteinExistence type="predicted"/>
<keyword evidence="2" id="KW-1185">Reference proteome</keyword>
<dbReference type="Proteomes" id="UP000790709">
    <property type="component" value="Unassembled WGS sequence"/>
</dbReference>
<name>A0ACB8BT85_9AGAM</name>
<reference evidence="1" key="1">
    <citation type="journal article" date="2021" name="New Phytol.">
        <title>Evolutionary innovations through gain and loss of genes in the ectomycorrhizal Boletales.</title>
        <authorList>
            <person name="Wu G."/>
            <person name="Miyauchi S."/>
            <person name="Morin E."/>
            <person name="Kuo A."/>
            <person name="Drula E."/>
            <person name="Varga T."/>
            <person name="Kohler A."/>
            <person name="Feng B."/>
            <person name="Cao Y."/>
            <person name="Lipzen A."/>
            <person name="Daum C."/>
            <person name="Hundley H."/>
            <person name="Pangilinan J."/>
            <person name="Johnson J."/>
            <person name="Barry K."/>
            <person name="LaButti K."/>
            <person name="Ng V."/>
            <person name="Ahrendt S."/>
            <person name="Min B."/>
            <person name="Choi I.G."/>
            <person name="Park H."/>
            <person name="Plett J.M."/>
            <person name="Magnuson J."/>
            <person name="Spatafora J.W."/>
            <person name="Nagy L.G."/>
            <person name="Henrissat B."/>
            <person name="Grigoriev I.V."/>
            <person name="Yang Z.L."/>
            <person name="Xu J."/>
            <person name="Martin F.M."/>
        </authorList>
    </citation>
    <scope>NUCLEOTIDE SEQUENCE</scope>
    <source>
        <strain evidence="1">KUC20120723A-06</strain>
    </source>
</reference>
<accession>A0ACB8BT85</accession>
<comment type="caution">
    <text evidence="1">The sequence shown here is derived from an EMBL/GenBank/DDBJ whole genome shotgun (WGS) entry which is preliminary data.</text>
</comment>